<protein>
    <recommendedName>
        <fullName evidence="4">BZIP domain-containing protein</fullName>
    </recommendedName>
</protein>
<gene>
    <name evidence="2" type="ORF">ASPCAL14635</name>
</gene>
<evidence type="ECO:0000313" key="2">
    <source>
        <dbReference type="EMBL" id="CEL11534.1"/>
    </source>
</evidence>
<evidence type="ECO:0008006" key="4">
    <source>
        <dbReference type="Google" id="ProtNLM"/>
    </source>
</evidence>
<evidence type="ECO:0000313" key="3">
    <source>
        <dbReference type="Proteomes" id="UP000054771"/>
    </source>
</evidence>
<dbReference type="AlphaFoldDB" id="A0A0U5GL20"/>
<organism evidence="2 3">
    <name type="scientific">Aspergillus calidoustus</name>
    <dbReference type="NCBI Taxonomy" id="454130"/>
    <lineage>
        <taxon>Eukaryota</taxon>
        <taxon>Fungi</taxon>
        <taxon>Dikarya</taxon>
        <taxon>Ascomycota</taxon>
        <taxon>Pezizomycotina</taxon>
        <taxon>Eurotiomycetes</taxon>
        <taxon>Eurotiomycetidae</taxon>
        <taxon>Eurotiales</taxon>
        <taxon>Aspergillaceae</taxon>
        <taxon>Aspergillus</taxon>
        <taxon>Aspergillus subgen. Nidulantes</taxon>
    </lineage>
</organism>
<name>A0A0U5GL20_ASPCI</name>
<proteinExistence type="predicted"/>
<keyword evidence="3" id="KW-1185">Reference proteome</keyword>
<evidence type="ECO:0000256" key="1">
    <source>
        <dbReference type="SAM" id="MobiDB-lite"/>
    </source>
</evidence>
<reference evidence="3" key="1">
    <citation type="journal article" date="2016" name="Genome Announc.">
        <title>Draft genome sequences of fungus Aspergillus calidoustus.</title>
        <authorList>
            <person name="Horn F."/>
            <person name="Linde J."/>
            <person name="Mattern D.J."/>
            <person name="Walther G."/>
            <person name="Guthke R."/>
            <person name="Scherlach K."/>
            <person name="Martin K."/>
            <person name="Brakhage A.A."/>
            <person name="Petzke L."/>
            <person name="Valiante V."/>
        </authorList>
    </citation>
    <scope>NUCLEOTIDE SEQUENCE [LARGE SCALE GENOMIC DNA]</scope>
    <source>
        <strain evidence="3">SF006504</strain>
    </source>
</reference>
<accession>A0A0U5GL20</accession>
<dbReference type="EMBL" id="CDMC01000027">
    <property type="protein sequence ID" value="CEL11534.1"/>
    <property type="molecule type" value="Genomic_DNA"/>
</dbReference>
<dbReference type="Proteomes" id="UP000054771">
    <property type="component" value="Unassembled WGS sequence"/>
</dbReference>
<feature type="compositionally biased region" description="Polar residues" evidence="1">
    <location>
        <begin position="48"/>
        <end position="61"/>
    </location>
</feature>
<feature type="region of interest" description="Disordered" evidence="1">
    <location>
        <begin position="30"/>
        <end position="61"/>
    </location>
</feature>
<sequence>MTSMMICSSSPRSICGRDHILRKTHPVCARGGIRSRHRQPHPAHPYGENNNNPSKITKRQAQNCEAQHRFLERRGQERTHLLDLLQKLGAENDRLSNLLDQTRQKYLTLETPTKQLHTEADILRCWLQEMMSLMTGGSSIRI</sequence>